<feature type="region of interest" description="Disordered" evidence="1">
    <location>
        <begin position="97"/>
        <end position="122"/>
    </location>
</feature>
<keyword evidence="3" id="KW-1185">Reference proteome</keyword>
<organism evidence="2 3">
    <name type="scientific">Astyanax mexicanus</name>
    <name type="common">Blind cave fish</name>
    <name type="synonym">Astyanax fasciatus mexicanus</name>
    <dbReference type="NCBI Taxonomy" id="7994"/>
    <lineage>
        <taxon>Eukaryota</taxon>
        <taxon>Metazoa</taxon>
        <taxon>Chordata</taxon>
        <taxon>Craniata</taxon>
        <taxon>Vertebrata</taxon>
        <taxon>Euteleostomi</taxon>
        <taxon>Actinopterygii</taxon>
        <taxon>Neopterygii</taxon>
        <taxon>Teleostei</taxon>
        <taxon>Ostariophysi</taxon>
        <taxon>Characiformes</taxon>
        <taxon>Characoidei</taxon>
        <taxon>Acestrorhamphidae</taxon>
        <taxon>Acestrorhamphinae</taxon>
        <taxon>Astyanax</taxon>
    </lineage>
</organism>
<dbReference type="Ensembl" id="ENSAMXT00000037148.1">
    <property type="protein sequence ID" value="ENSAMXP00000037219.1"/>
    <property type="gene ID" value="ENSAMXG00000042744.1"/>
</dbReference>
<evidence type="ECO:0000313" key="3">
    <source>
        <dbReference type="Proteomes" id="UP000018467"/>
    </source>
</evidence>
<feature type="compositionally biased region" description="Polar residues" evidence="1">
    <location>
        <begin position="99"/>
        <end position="122"/>
    </location>
</feature>
<reference evidence="3" key="1">
    <citation type="submission" date="2013-03" db="EMBL/GenBank/DDBJ databases">
        <authorList>
            <person name="Jeffery W."/>
            <person name="Warren W."/>
            <person name="Wilson R.K."/>
        </authorList>
    </citation>
    <scope>NUCLEOTIDE SEQUENCE</scope>
    <source>
        <strain evidence="3">female</strain>
    </source>
</reference>
<dbReference type="Bgee" id="ENSAMXG00000042744">
    <property type="expression patterns" value="Expressed in zone of skin and 13 other cell types or tissues"/>
</dbReference>
<protein>
    <submittedName>
        <fullName evidence="2">Uncharacterized protein</fullName>
    </submittedName>
</protein>
<dbReference type="GeneTree" id="ENSGT00390000017736"/>
<dbReference type="Proteomes" id="UP000018467">
    <property type="component" value="Unassembled WGS sequence"/>
</dbReference>
<reference evidence="3" key="2">
    <citation type="journal article" date="2014" name="Nat. Commun.">
        <title>The cavefish genome reveals candidate genes for eye loss.</title>
        <authorList>
            <person name="McGaugh S.E."/>
            <person name="Gross J.B."/>
            <person name="Aken B."/>
            <person name="Blin M."/>
            <person name="Borowsky R."/>
            <person name="Chalopin D."/>
            <person name="Hinaux H."/>
            <person name="Jeffery W.R."/>
            <person name="Keene A."/>
            <person name="Ma L."/>
            <person name="Minx P."/>
            <person name="Murphy D."/>
            <person name="O'Quin K.E."/>
            <person name="Retaux S."/>
            <person name="Rohner N."/>
            <person name="Searle S.M."/>
            <person name="Stahl B.A."/>
            <person name="Tabin C."/>
            <person name="Volff J.N."/>
            <person name="Yoshizawa M."/>
            <person name="Warren W.C."/>
        </authorList>
    </citation>
    <scope>NUCLEOTIDE SEQUENCE [LARGE SCALE GENOMIC DNA]</scope>
    <source>
        <strain evidence="3">female</strain>
    </source>
</reference>
<accession>A0A3B1J7B4</accession>
<evidence type="ECO:0000313" key="2">
    <source>
        <dbReference type="Ensembl" id="ENSAMXP00000037219.1"/>
    </source>
</evidence>
<sequence length="122" mass="13502">MLITLNEGLSVPLVPKKHVMLLLFFFCRTGHGLGPAAVRGNVPVHSDVLRPSPCKEMHPLPLPLPSACLCDQQRDLCEDCVSAGRNTERTVQREIRMAQTDSEVSQKALSPQNKQNMGEQEL</sequence>
<name>A0A3B1J7B4_ASTMX</name>
<evidence type="ECO:0000256" key="1">
    <source>
        <dbReference type="SAM" id="MobiDB-lite"/>
    </source>
</evidence>
<dbReference type="AlphaFoldDB" id="A0A3B1J7B4"/>
<dbReference type="InParanoid" id="A0A3B1J7B4"/>
<reference evidence="2" key="3">
    <citation type="submission" date="2025-08" db="UniProtKB">
        <authorList>
            <consortium name="Ensembl"/>
        </authorList>
    </citation>
    <scope>IDENTIFICATION</scope>
</reference>
<reference evidence="2" key="4">
    <citation type="submission" date="2025-09" db="UniProtKB">
        <authorList>
            <consortium name="Ensembl"/>
        </authorList>
    </citation>
    <scope>IDENTIFICATION</scope>
</reference>
<proteinExistence type="predicted"/>